<evidence type="ECO:0000313" key="5">
    <source>
        <dbReference type="Proteomes" id="UP000596660"/>
    </source>
</evidence>
<dbReference type="InterPro" id="IPR029044">
    <property type="entry name" value="Nucleotide-diphossugar_trans"/>
</dbReference>
<feature type="domain" description="RimM N-terminal" evidence="1">
    <location>
        <begin position="155"/>
        <end position="240"/>
    </location>
</feature>
<dbReference type="SUPFAM" id="SSF50346">
    <property type="entry name" value="PRC-barrel domain"/>
    <property type="match status" value="1"/>
</dbReference>
<dbReference type="InterPro" id="IPR012337">
    <property type="entry name" value="RNaseH-like_sf"/>
</dbReference>
<feature type="domain" description="RNase H type-1" evidence="2">
    <location>
        <begin position="51"/>
        <end position="129"/>
    </location>
</feature>
<dbReference type="Proteomes" id="UP000596660">
    <property type="component" value="Unplaced"/>
</dbReference>
<dbReference type="Gene3D" id="3.90.550.10">
    <property type="entry name" value="Spore Coat Polysaccharide Biosynthesis Protein SpsA, Chain A"/>
    <property type="match status" value="1"/>
</dbReference>
<dbReference type="GO" id="GO:0003977">
    <property type="term" value="F:UDP-N-acetylglucosamine diphosphorylase activity"/>
    <property type="evidence" value="ECO:0007669"/>
    <property type="project" value="TreeGrafter"/>
</dbReference>
<feature type="domain" description="Ribosome maturation factor RimM PRC barrel" evidence="3">
    <location>
        <begin position="256"/>
        <end position="341"/>
    </location>
</feature>
<dbReference type="InterPro" id="IPR036976">
    <property type="entry name" value="RimM_N_sf"/>
</dbReference>
<dbReference type="InterPro" id="IPR011961">
    <property type="entry name" value="RimM"/>
</dbReference>
<organism evidence="4 5">
    <name type="scientific">Chenopodium quinoa</name>
    <name type="common">Quinoa</name>
    <dbReference type="NCBI Taxonomy" id="63459"/>
    <lineage>
        <taxon>Eukaryota</taxon>
        <taxon>Viridiplantae</taxon>
        <taxon>Streptophyta</taxon>
        <taxon>Embryophyta</taxon>
        <taxon>Tracheophyta</taxon>
        <taxon>Spermatophyta</taxon>
        <taxon>Magnoliopsida</taxon>
        <taxon>eudicotyledons</taxon>
        <taxon>Gunneridae</taxon>
        <taxon>Pentapetalae</taxon>
        <taxon>Caryophyllales</taxon>
        <taxon>Chenopodiaceae</taxon>
        <taxon>Chenopodioideae</taxon>
        <taxon>Atripliceae</taxon>
        <taxon>Chenopodium</taxon>
    </lineage>
</organism>
<dbReference type="InterPro" id="IPR002676">
    <property type="entry name" value="RimM_N"/>
</dbReference>
<evidence type="ECO:0000313" key="4">
    <source>
        <dbReference type="EnsemblPlants" id="AUR62035801-RA:cds"/>
    </source>
</evidence>
<dbReference type="InterPro" id="IPR011033">
    <property type="entry name" value="PRC_barrel-like_sf"/>
</dbReference>
<dbReference type="GO" id="GO:0005840">
    <property type="term" value="C:ribosome"/>
    <property type="evidence" value="ECO:0007669"/>
    <property type="project" value="InterPro"/>
</dbReference>
<dbReference type="NCBIfam" id="TIGR02273">
    <property type="entry name" value="16S_RimM"/>
    <property type="match status" value="1"/>
</dbReference>
<dbReference type="AlphaFoldDB" id="A0A803MV74"/>
<dbReference type="Gene3D" id="2.40.30.60">
    <property type="entry name" value="RimM"/>
    <property type="match status" value="1"/>
</dbReference>
<protein>
    <submittedName>
        <fullName evidence="4">Uncharacterized protein</fullName>
    </submittedName>
</protein>
<dbReference type="SUPFAM" id="SSF53448">
    <property type="entry name" value="Nucleotide-diphospho-sugar transferases"/>
    <property type="match status" value="1"/>
</dbReference>
<dbReference type="InterPro" id="IPR009000">
    <property type="entry name" value="Transl_B-barrel_sf"/>
</dbReference>
<keyword evidence="5" id="KW-1185">Reference proteome</keyword>
<dbReference type="SUPFAM" id="SSF50447">
    <property type="entry name" value="Translation proteins"/>
    <property type="match status" value="1"/>
</dbReference>
<dbReference type="SUPFAM" id="SSF53098">
    <property type="entry name" value="Ribonuclease H-like"/>
    <property type="match status" value="1"/>
</dbReference>
<dbReference type="HAMAP" id="MF_00014">
    <property type="entry name" value="Ribosome_mat_RimM"/>
    <property type="match status" value="1"/>
</dbReference>
<dbReference type="Pfam" id="PF01782">
    <property type="entry name" value="RimM"/>
    <property type="match status" value="1"/>
</dbReference>
<proteinExistence type="inferred from homology"/>
<dbReference type="Pfam" id="PF13456">
    <property type="entry name" value="RVT_3"/>
    <property type="match status" value="1"/>
</dbReference>
<dbReference type="PANTHER" id="PTHR11952:SF10">
    <property type="entry name" value="16S RRNA PROCESSING PROTEIN RIMM FAMILY"/>
    <property type="match status" value="1"/>
</dbReference>
<reference evidence="4" key="1">
    <citation type="journal article" date="2017" name="Nature">
        <title>The genome of Chenopodium quinoa.</title>
        <authorList>
            <person name="Jarvis D.E."/>
            <person name="Ho Y.S."/>
            <person name="Lightfoot D.J."/>
            <person name="Schmoeckel S.M."/>
            <person name="Li B."/>
            <person name="Borm T.J.A."/>
            <person name="Ohyanagi H."/>
            <person name="Mineta K."/>
            <person name="Michell C.T."/>
            <person name="Saber N."/>
            <person name="Kharbatia N.M."/>
            <person name="Rupper R.R."/>
            <person name="Sharp A.R."/>
            <person name="Dally N."/>
            <person name="Boughton B.A."/>
            <person name="Woo Y.H."/>
            <person name="Gao G."/>
            <person name="Schijlen E.G.W.M."/>
            <person name="Guo X."/>
            <person name="Momin A.A."/>
            <person name="Negrao S."/>
            <person name="Al-Babili S."/>
            <person name="Gehring C."/>
            <person name="Roessner U."/>
            <person name="Jung C."/>
            <person name="Murphy K."/>
            <person name="Arold S.T."/>
            <person name="Gojobori T."/>
            <person name="van der Linden C.G."/>
            <person name="van Loo E.N."/>
            <person name="Jellen E.N."/>
            <person name="Maughan P.J."/>
            <person name="Tester M."/>
        </authorList>
    </citation>
    <scope>NUCLEOTIDE SEQUENCE [LARGE SCALE GENOMIC DNA]</scope>
    <source>
        <strain evidence="4">cv. PI 614886</strain>
    </source>
</reference>
<dbReference type="GO" id="GO:0006048">
    <property type="term" value="P:UDP-N-acetylglucosamine biosynthetic process"/>
    <property type="evidence" value="ECO:0007669"/>
    <property type="project" value="TreeGrafter"/>
</dbReference>
<dbReference type="GO" id="GO:0003676">
    <property type="term" value="F:nucleic acid binding"/>
    <property type="evidence" value="ECO:0007669"/>
    <property type="project" value="InterPro"/>
</dbReference>
<dbReference type="Gene3D" id="3.30.420.10">
    <property type="entry name" value="Ribonuclease H-like superfamily/Ribonuclease H"/>
    <property type="match status" value="1"/>
</dbReference>
<evidence type="ECO:0000259" key="3">
    <source>
        <dbReference type="Pfam" id="PF24986"/>
    </source>
</evidence>
<dbReference type="GO" id="GO:0043022">
    <property type="term" value="F:ribosome binding"/>
    <property type="evidence" value="ECO:0007669"/>
    <property type="project" value="InterPro"/>
</dbReference>
<dbReference type="Gramene" id="AUR62035801-RA">
    <property type="protein sequence ID" value="AUR62035801-RA:cds"/>
    <property type="gene ID" value="AUR62035801"/>
</dbReference>
<evidence type="ECO:0000259" key="1">
    <source>
        <dbReference type="Pfam" id="PF01782"/>
    </source>
</evidence>
<dbReference type="InterPro" id="IPR036397">
    <property type="entry name" value="RNaseH_sf"/>
</dbReference>
<evidence type="ECO:0000259" key="2">
    <source>
        <dbReference type="Pfam" id="PF13456"/>
    </source>
</evidence>
<dbReference type="InterPro" id="IPR039741">
    <property type="entry name" value="UDP-sugar_pyrophosphorylase"/>
</dbReference>
<dbReference type="EnsemblPlants" id="AUR62035801-RA">
    <property type="protein sequence ID" value="AUR62035801-RA:cds"/>
    <property type="gene ID" value="AUR62035801"/>
</dbReference>
<dbReference type="FunFam" id="2.30.30.240:FF:000002">
    <property type="entry name" value="Ribosome maturation factor rimM"/>
    <property type="match status" value="1"/>
</dbReference>
<dbReference type="PANTHER" id="PTHR11952">
    <property type="entry name" value="UDP- GLUCOSE PYROPHOSPHORYLASE"/>
    <property type="match status" value="1"/>
</dbReference>
<reference evidence="4" key="2">
    <citation type="submission" date="2021-03" db="UniProtKB">
        <authorList>
            <consortium name="EnsemblPlants"/>
        </authorList>
    </citation>
    <scope>IDENTIFICATION</scope>
</reference>
<dbReference type="Gene3D" id="2.30.30.240">
    <property type="entry name" value="PRC-barrel domain"/>
    <property type="match status" value="1"/>
</dbReference>
<dbReference type="GO" id="GO:0004523">
    <property type="term" value="F:RNA-DNA hybrid ribonuclease activity"/>
    <property type="evidence" value="ECO:0007669"/>
    <property type="project" value="InterPro"/>
</dbReference>
<sequence>MDTGDFLRARVDEVWNAMIRNYAQSAGTTNVKREVLIRWLAPPTYWFALNSVGATKGSPGLAGGGGILLNAHGRHIRSFAANFGVCIAYRAELLAAERGLRMVVAYGIRKLEMQMDNKACIEAFQNLDHHGALSSASAAEEIIEENNGDLDFVEIGYVSNVHGLDGEIRVKHNTDFPDLRFGTPGKRWLRQQYSGRDEIVEVEIEEGRGHHGSKSWIVKLSGFDSVDQARQLVGATFLVRNIDRPELKEGEYYSRDLIGMRVVLKETGESVGTVVSVIDSGGNDLLQVLLEASTGSPDESTKQKSEKYESGHLVWIPFVEAIVPDVDMDKREMQITPPKGLLELNVRSNERSKKERRLIEWRERKKFQRRLISAKKKLCELDQQHIFHGLQYGEMSYRTLLAEQIVCVNLNLLQQALQAVEKPINGCNLGENMPDVASRKCGNSLKIPEKYLTNISIEKLDAYSEHGKTGVHLISKGKVATVLVLNNENPEKHLENGEDPTISHLKNLLSDKQTFIQAEQRESVSIIFISPVVEIQLLEKLFETHDYFTFSREKVRFLEEEKILVVSSSTVEQKNKVLMKSPWEVHQSSMGFGGTISALASNNILEDLIKSGVEYVEVCSISRSYLCGNPIFLGFVHSEETDIGLVTFDDKREVQDNFHVILPVKSMQKLVKQMEKLPLNAILKSYSHVELINKEWVDVIPSTPNSYEFHCSLQSLLDACSLDRVSLMEVTK</sequence>
<name>A0A803MV74_CHEQI</name>
<dbReference type="InterPro" id="IPR002156">
    <property type="entry name" value="RNaseH_domain"/>
</dbReference>
<dbReference type="OMA" id="CHMSNER"/>
<accession>A0A803MV74</accession>
<dbReference type="Pfam" id="PF24986">
    <property type="entry name" value="PRC_RimM"/>
    <property type="match status" value="1"/>
</dbReference>
<dbReference type="InterPro" id="IPR056792">
    <property type="entry name" value="PRC_RimM"/>
</dbReference>
<dbReference type="GO" id="GO:0006364">
    <property type="term" value="P:rRNA processing"/>
    <property type="evidence" value="ECO:0007669"/>
    <property type="project" value="InterPro"/>
</dbReference>